<proteinExistence type="inferred from homology"/>
<dbReference type="SMART" id="SM00893">
    <property type="entry name" value="ETF"/>
    <property type="match status" value="1"/>
</dbReference>
<dbReference type="Proteomes" id="UP000318080">
    <property type="component" value="Unassembled WGS sequence"/>
</dbReference>
<dbReference type="InterPro" id="IPR012255">
    <property type="entry name" value="ETF_b"/>
</dbReference>
<keyword evidence="9" id="KW-1185">Reference proteome</keyword>
<dbReference type="PIRSF" id="PIRSF000090">
    <property type="entry name" value="Beta-ETF"/>
    <property type="match status" value="1"/>
</dbReference>
<evidence type="ECO:0000259" key="7">
    <source>
        <dbReference type="SMART" id="SM00893"/>
    </source>
</evidence>
<keyword evidence="4" id="KW-0813">Transport</keyword>
<gene>
    <name evidence="8" type="ORF">EJK80_07975</name>
</gene>
<dbReference type="SUPFAM" id="SSF52402">
    <property type="entry name" value="Adenine nucleotide alpha hydrolases-like"/>
    <property type="match status" value="1"/>
</dbReference>
<accession>A0A540R6H1</accession>
<feature type="domain" description="Electron transfer flavoprotein alpha/beta-subunit N-terminal" evidence="7">
    <location>
        <begin position="23"/>
        <end position="211"/>
    </location>
</feature>
<evidence type="ECO:0000256" key="1">
    <source>
        <dbReference type="ARBA" id="ARBA00001974"/>
    </source>
</evidence>
<keyword evidence="5" id="KW-0249">Electron transport</keyword>
<comment type="cofactor">
    <cofactor evidence="1">
        <name>FAD</name>
        <dbReference type="ChEBI" id="CHEBI:57692"/>
    </cofactor>
</comment>
<organism evidence="8 9">
    <name type="scientific">Corynebacterium phoceense</name>
    <dbReference type="NCBI Taxonomy" id="1686286"/>
    <lineage>
        <taxon>Bacteria</taxon>
        <taxon>Bacillati</taxon>
        <taxon>Actinomycetota</taxon>
        <taxon>Actinomycetes</taxon>
        <taxon>Mycobacteriales</taxon>
        <taxon>Corynebacteriaceae</taxon>
        <taxon>Corynebacterium</taxon>
    </lineage>
</organism>
<dbReference type="GO" id="GO:0009055">
    <property type="term" value="F:electron transfer activity"/>
    <property type="evidence" value="ECO:0007669"/>
    <property type="project" value="InterPro"/>
</dbReference>
<dbReference type="Gene3D" id="3.40.50.620">
    <property type="entry name" value="HUPs"/>
    <property type="match status" value="1"/>
</dbReference>
<dbReference type="InterPro" id="IPR014730">
    <property type="entry name" value="ETF_a/b_N"/>
</dbReference>
<dbReference type="STRING" id="1686286.GCA_900092335_01088"/>
<evidence type="ECO:0000256" key="4">
    <source>
        <dbReference type="ARBA" id="ARBA00022448"/>
    </source>
</evidence>
<dbReference type="EMBL" id="VHIR01000010">
    <property type="protein sequence ID" value="TQE43333.1"/>
    <property type="molecule type" value="Genomic_DNA"/>
</dbReference>
<evidence type="ECO:0000256" key="5">
    <source>
        <dbReference type="ARBA" id="ARBA00022982"/>
    </source>
</evidence>
<dbReference type="GO" id="GO:0005829">
    <property type="term" value="C:cytosol"/>
    <property type="evidence" value="ECO:0007669"/>
    <property type="project" value="TreeGrafter"/>
</dbReference>
<evidence type="ECO:0000256" key="6">
    <source>
        <dbReference type="ARBA" id="ARBA00025649"/>
    </source>
</evidence>
<evidence type="ECO:0000256" key="3">
    <source>
        <dbReference type="ARBA" id="ARBA00011355"/>
    </source>
</evidence>
<sequence>MRIAVLLKEVPDTFGERALNLTTGLVERAASDPVLDEICERAVELALTLAADHPASEVHAFAMAPENATATIRKALAMGADAAFHVTDPALLGADLTLTAEALAAALRHAGEPYDLIVAGNASTDGIGGLVPAMIAAWLDMPHLSELTALTLDGTTLTGACEDADVRAELPAVVSLTEAFPDGRFPNFKGIMAAKKKPLTTLSLAELGLDAEDFSVARTIMTAVAQRPPKEAGQKLTDDGSAGQAIAEYLFAHKLAAQPS</sequence>
<reference evidence="8 9" key="1">
    <citation type="submission" date="2019-06" db="EMBL/GenBank/DDBJ databases">
        <title>Draft genome of C. phoceense Strain 272.</title>
        <authorList>
            <person name="Pacheco L.G.C."/>
            <person name="Barberis C.M."/>
            <person name="Almuzara M.N."/>
            <person name="Traglia G.M."/>
            <person name="Santos C.S."/>
            <person name="Rocha D.J.P.G."/>
            <person name="Aguiar E.R.G.R."/>
            <person name="Vay C.A."/>
        </authorList>
    </citation>
    <scope>NUCLEOTIDE SEQUENCE [LARGE SCALE GENOMIC DNA]</scope>
    <source>
        <strain evidence="8 9">272</strain>
    </source>
</reference>
<comment type="caution">
    <text evidence="8">The sequence shown here is derived from an EMBL/GenBank/DDBJ whole genome shotgun (WGS) entry which is preliminary data.</text>
</comment>
<evidence type="ECO:0000313" key="8">
    <source>
        <dbReference type="EMBL" id="TQE43333.1"/>
    </source>
</evidence>
<dbReference type="AlphaFoldDB" id="A0A540R6H1"/>
<protein>
    <submittedName>
        <fullName evidence="8">Electron transfer flavoprotein subunit beta/FixA family protein</fullName>
    </submittedName>
</protein>
<comment type="function">
    <text evidence="6">The electron transfer flavoprotein serves as a specific electron acceptor for other dehydrogenases. It transfers the electrons to the main respiratory chain via ETF-ubiquinone oxidoreductase (ETF dehydrogenase).</text>
</comment>
<dbReference type="PANTHER" id="PTHR21294">
    <property type="entry name" value="ELECTRON TRANSFER FLAVOPROTEIN BETA-SUBUNIT"/>
    <property type="match status" value="1"/>
</dbReference>
<evidence type="ECO:0000313" key="9">
    <source>
        <dbReference type="Proteomes" id="UP000318080"/>
    </source>
</evidence>
<dbReference type="PANTHER" id="PTHR21294:SF8">
    <property type="entry name" value="ELECTRON TRANSFER FLAVOPROTEIN SUBUNIT BETA"/>
    <property type="match status" value="1"/>
</dbReference>
<comment type="subunit">
    <text evidence="3">Heterodimer of an alpha and a beta subunit.</text>
</comment>
<dbReference type="InterPro" id="IPR014729">
    <property type="entry name" value="Rossmann-like_a/b/a_fold"/>
</dbReference>
<comment type="similarity">
    <text evidence="2">Belongs to the ETF beta-subunit/FixA family.</text>
</comment>
<evidence type="ECO:0000256" key="2">
    <source>
        <dbReference type="ARBA" id="ARBA00007557"/>
    </source>
</evidence>
<dbReference type="Pfam" id="PF01012">
    <property type="entry name" value="ETF"/>
    <property type="match status" value="1"/>
</dbReference>
<name>A0A540R6H1_9CORY</name>